<proteinExistence type="predicted"/>
<sequence>MSGDQLMDAWWLRASTTLSQPLRTSAPSQDQLIILHGYTTLIVQKIKEYLCSKFKKETTFACACVISSSFELLNFSKTYVLSQASSNRRSTSPSVRSLHRQASVLSERLLALPGDQGVLREGLSPQQLGVMGKYDNQFL</sequence>
<evidence type="ECO:0000313" key="1">
    <source>
        <dbReference type="EMBL" id="CAD7462363.1"/>
    </source>
</evidence>
<dbReference type="EMBL" id="OE005955">
    <property type="protein sequence ID" value="CAD7462363.1"/>
    <property type="molecule type" value="Genomic_DNA"/>
</dbReference>
<dbReference type="AlphaFoldDB" id="A0A7R9NZZ7"/>
<reference evidence="1" key="1">
    <citation type="submission" date="2020-11" db="EMBL/GenBank/DDBJ databases">
        <authorList>
            <person name="Tran Van P."/>
        </authorList>
    </citation>
    <scope>NUCLEOTIDE SEQUENCE</scope>
</reference>
<organism evidence="1">
    <name type="scientific">Timema tahoe</name>
    <dbReference type="NCBI Taxonomy" id="61484"/>
    <lineage>
        <taxon>Eukaryota</taxon>
        <taxon>Metazoa</taxon>
        <taxon>Ecdysozoa</taxon>
        <taxon>Arthropoda</taxon>
        <taxon>Hexapoda</taxon>
        <taxon>Insecta</taxon>
        <taxon>Pterygota</taxon>
        <taxon>Neoptera</taxon>
        <taxon>Polyneoptera</taxon>
        <taxon>Phasmatodea</taxon>
        <taxon>Timematodea</taxon>
        <taxon>Timematoidea</taxon>
        <taxon>Timematidae</taxon>
        <taxon>Timema</taxon>
    </lineage>
</organism>
<gene>
    <name evidence="1" type="ORF">TTEB3V08_LOCUS10257</name>
</gene>
<protein>
    <submittedName>
        <fullName evidence="1">Uncharacterized protein</fullName>
    </submittedName>
</protein>
<name>A0A7R9NZZ7_9NEOP</name>
<accession>A0A7R9NZZ7</accession>